<reference evidence="4 5" key="1">
    <citation type="submission" date="2019-08" db="EMBL/GenBank/DDBJ databases">
        <title>In-depth cultivation of the pig gut microbiome towards novel bacterial diversity and tailored functional studies.</title>
        <authorList>
            <person name="Wylensek D."/>
            <person name="Hitch T.C.A."/>
            <person name="Clavel T."/>
        </authorList>
    </citation>
    <scope>NUCLEOTIDE SEQUENCE [LARGE SCALE GENOMIC DNA]</scope>
    <source>
        <strain evidence="4 5">CA-Schmier-601-WT-3</strain>
    </source>
</reference>
<dbReference type="InterPro" id="IPR051635">
    <property type="entry name" value="SNAT-like"/>
</dbReference>
<evidence type="ECO:0000313" key="4">
    <source>
        <dbReference type="EMBL" id="MST90095.1"/>
    </source>
</evidence>
<dbReference type="CDD" id="cd04301">
    <property type="entry name" value="NAT_SF"/>
    <property type="match status" value="1"/>
</dbReference>
<dbReference type="PANTHER" id="PTHR10908:SF0">
    <property type="entry name" value="SEROTONIN N-ACETYLTRANSFERASE"/>
    <property type="match status" value="1"/>
</dbReference>
<protein>
    <submittedName>
        <fullName evidence="4">GNAT family N-acetyltransferase</fullName>
    </submittedName>
</protein>
<evidence type="ECO:0000256" key="2">
    <source>
        <dbReference type="ARBA" id="ARBA00023315"/>
    </source>
</evidence>
<keyword evidence="2" id="KW-0012">Acyltransferase</keyword>
<dbReference type="PROSITE" id="PS51186">
    <property type="entry name" value="GNAT"/>
    <property type="match status" value="1"/>
</dbReference>
<dbReference type="AlphaFoldDB" id="A0A844FWV4"/>
<proteinExistence type="predicted"/>
<evidence type="ECO:0000256" key="1">
    <source>
        <dbReference type="ARBA" id="ARBA00022679"/>
    </source>
</evidence>
<dbReference type="Proteomes" id="UP000442619">
    <property type="component" value="Unassembled WGS sequence"/>
</dbReference>
<organism evidence="4 5">
    <name type="scientific">Sharpea porci</name>
    <dbReference type="NCBI Taxonomy" id="2652286"/>
    <lineage>
        <taxon>Bacteria</taxon>
        <taxon>Bacillati</taxon>
        <taxon>Bacillota</taxon>
        <taxon>Erysipelotrichia</taxon>
        <taxon>Erysipelotrichales</taxon>
        <taxon>Coprobacillaceae</taxon>
        <taxon>Sharpea</taxon>
    </lineage>
</organism>
<dbReference type="PANTHER" id="PTHR10908">
    <property type="entry name" value="SEROTONIN N-ACETYLTRANSFERASE"/>
    <property type="match status" value="1"/>
</dbReference>
<keyword evidence="1 4" id="KW-0808">Transferase</keyword>
<dbReference type="Pfam" id="PF00583">
    <property type="entry name" value="Acetyltransf_1"/>
    <property type="match status" value="1"/>
</dbReference>
<keyword evidence="5" id="KW-1185">Reference proteome</keyword>
<dbReference type="EMBL" id="VUNM01000036">
    <property type="protein sequence ID" value="MST90095.1"/>
    <property type="molecule type" value="Genomic_DNA"/>
</dbReference>
<evidence type="ECO:0000259" key="3">
    <source>
        <dbReference type="PROSITE" id="PS51186"/>
    </source>
</evidence>
<comment type="caution">
    <text evidence="4">The sequence shown here is derived from an EMBL/GenBank/DDBJ whole genome shotgun (WGS) entry which is preliminary data.</text>
</comment>
<feature type="domain" description="N-acetyltransferase" evidence="3">
    <location>
        <begin position="2"/>
        <end position="160"/>
    </location>
</feature>
<evidence type="ECO:0000313" key="5">
    <source>
        <dbReference type="Proteomes" id="UP000442619"/>
    </source>
</evidence>
<dbReference type="GO" id="GO:0008080">
    <property type="term" value="F:N-acetyltransferase activity"/>
    <property type="evidence" value="ECO:0007669"/>
    <property type="project" value="UniProtKB-ARBA"/>
</dbReference>
<sequence>MIKIEQAKTEDLKDIAIIESICFPQAEACGYEEFVKRYEVFGENFLVARKDDQIVGFINGNETSQRYLPDCFYSDASLHDSKGIYMTVFGIDVLPTYQHRGIASMLMHAYIDLAKEKGKQGIILTCKDRLLPFYEKFGYQKLQDSASTHGGAKWNDMFLEIDV</sequence>
<dbReference type="InterPro" id="IPR016181">
    <property type="entry name" value="Acyl_CoA_acyltransferase"/>
</dbReference>
<gene>
    <name evidence="4" type="ORF">FYJ79_11050</name>
</gene>
<dbReference type="SUPFAM" id="SSF55729">
    <property type="entry name" value="Acyl-CoA N-acyltransferases (Nat)"/>
    <property type="match status" value="1"/>
</dbReference>
<dbReference type="RefSeq" id="WP_154518348.1">
    <property type="nucleotide sequence ID" value="NZ_VUNM01000036.1"/>
</dbReference>
<name>A0A844FWV4_9FIRM</name>
<dbReference type="Gene3D" id="3.40.630.30">
    <property type="match status" value="1"/>
</dbReference>
<accession>A0A844FWV4</accession>
<dbReference type="InterPro" id="IPR000182">
    <property type="entry name" value="GNAT_dom"/>
</dbReference>